<organism evidence="1 2">
    <name type="scientific">Chaetomium tenue</name>
    <dbReference type="NCBI Taxonomy" id="1854479"/>
    <lineage>
        <taxon>Eukaryota</taxon>
        <taxon>Fungi</taxon>
        <taxon>Dikarya</taxon>
        <taxon>Ascomycota</taxon>
        <taxon>Pezizomycotina</taxon>
        <taxon>Sordariomycetes</taxon>
        <taxon>Sordariomycetidae</taxon>
        <taxon>Sordariales</taxon>
        <taxon>Chaetomiaceae</taxon>
        <taxon>Chaetomium</taxon>
    </lineage>
</organism>
<protein>
    <submittedName>
        <fullName evidence="1">Uncharacterized protein</fullName>
    </submittedName>
</protein>
<name>A0ACB7NZI8_9PEZI</name>
<accession>A0ACB7NZI8</accession>
<sequence>MASGPKHQRALGLVALLPCLFQAVLAHGSLHEYSSVPLTLRPRALDIACPLPVDDSAVESSPWTHPPECEHTTDGTAKYCAYTNSNHGPRGWSIITTPETAANSASFLTQQLNVSSSRNAPYKMVDIPGRGKGIVATRPIKQYEEILVEHAAMLVDIAFTVKVQATRGYRLLHAAVDRLSDPVSVWELGKSNGLAQDEVENILRTNAFNTPMDGLPHLALYPTVSRINHGCNPNANTRPMLETLQISIIASKDIAAGEEITHSYLPLGLTSPERALKLHRQWNFTCTCTLCSSPAATLAASDALRRSVSRLRNEAIEAFQAGKPYAALRLTRQVAGLLEGAPEGELRPLLGEQYENMARVWFVLGERGEAERWGRRALEVLDGPGVGVGGLEGLWRRFEEEEGGRY</sequence>
<dbReference type="Proteomes" id="UP000724584">
    <property type="component" value="Unassembled WGS sequence"/>
</dbReference>
<gene>
    <name evidence="1" type="ORF">F5144DRAFT_623646</name>
</gene>
<dbReference type="EMBL" id="JAGIZQ010000006">
    <property type="protein sequence ID" value="KAH6623778.1"/>
    <property type="molecule type" value="Genomic_DNA"/>
</dbReference>
<evidence type="ECO:0000313" key="2">
    <source>
        <dbReference type="Proteomes" id="UP000724584"/>
    </source>
</evidence>
<evidence type="ECO:0000313" key="1">
    <source>
        <dbReference type="EMBL" id="KAH6623778.1"/>
    </source>
</evidence>
<comment type="caution">
    <text evidence="1">The sequence shown here is derived from an EMBL/GenBank/DDBJ whole genome shotgun (WGS) entry which is preliminary data.</text>
</comment>
<proteinExistence type="predicted"/>
<reference evidence="1 2" key="1">
    <citation type="journal article" date="2021" name="Nat. Commun.">
        <title>Genetic determinants of endophytism in the Arabidopsis root mycobiome.</title>
        <authorList>
            <person name="Mesny F."/>
            <person name="Miyauchi S."/>
            <person name="Thiergart T."/>
            <person name="Pickel B."/>
            <person name="Atanasova L."/>
            <person name="Karlsson M."/>
            <person name="Huettel B."/>
            <person name="Barry K.W."/>
            <person name="Haridas S."/>
            <person name="Chen C."/>
            <person name="Bauer D."/>
            <person name="Andreopoulos W."/>
            <person name="Pangilinan J."/>
            <person name="LaButti K."/>
            <person name="Riley R."/>
            <person name="Lipzen A."/>
            <person name="Clum A."/>
            <person name="Drula E."/>
            <person name="Henrissat B."/>
            <person name="Kohler A."/>
            <person name="Grigoriev I.V."/>
            <person name="Martin F.M."/>
            <person name="Hacquard S."/>
        </authorList>
    </citation>
    <scope>NUCLEOTIDE SEQUENCE [LARGE SCALE GENOMIC DNA]</scope>
    <source>
        <strain evidence="1 2">MPI-SDFR-AT-0079</strain>
    </source>
</reference>
<keyword evidence="2" id="KW-1185">Reference proteome</keyword>